<feature type="domain" description="EamA" evidence="7">
    <location>
        <begin position="154"/>
        <end position="283"/>
    </location>
</feature>
<evidence type="ECO:0000256" key="6">
    <source>
        <dbReference type="SAM" id="Phobius"/>
    </source>
</evidence>
<evidence type="ECO:0000256" key="4">
    <source>
        <dbReference type="ARBA" id="ARBA00022989"/>
    </source>
</evidence>
<protein>
    <submittedName>
        <fullName evidence="8">DMT family transporter</fullName>
    </submittedName>
</protein>
<name>A0ABT9HA14_9SPHN</name>
<keyword evidence="9" id="KW-1185">Reference proteome</keyword>
<dbReference type="RefSeq" id="WP_305930303.1">
    <property type="nucleotide sequence ID" value="NZ_JAVAIL010000003.1"/>
</dbReference>
<dbReference type="SUPFAM" id="SSF103481">
    <property type="entry name" value="Multidrug resistance efflux transporter EmrE"/>
    <property type="match status" value="2"/>
</dbReference>
<evidence type="ECO:0000256" key="5">
    <source>
        <dbReference type="ARBA" id="ARBA00023136"/>
    </source>
</evidence>
<dbReference type="InterPro" id="IPR037185">
    <property type="entry name" value="EmrE-like"/>
</dbReference>
<feature type="transmembrane region" description="Helical" evidence="6">
    <location>
        <begin position="213"/>
        <end position="234"/>
    </location>
</feature>
<evidence type="ECO:0000313" key="9">
    <source>
        <dbReference type="Proteomes" id="UP001235664"/>
    </source>
</evidence>
<keyword evidence="3 6" id="KW-0812">Transmembrane</keyword>
<evidence type="ECO:0000256" key="2">
    <source>
        <dbReference type="ARBA" id="ARBA00009853"/>
    </source>
</evidence>
<comment type="caution">
    <text evidence="8">The sequence shown here is derived from an EMBL/GenBank/DDBJ whole genome shotgun (WGS) entry which is preliminary data.</text>
</comment>
<feature type="transmembrane region" description="Helical" evidence="6">
    <location>
        <begin position="43"/>
        <end position="60"/>
    </location>
</feature>
<keyword evidence="5 6" id="KW-0472">Membrane</keyword>
<dbReference type="Gene3D" id="1.10.3730.20">
    <property type="match status" value="1"/>
</dbReference>
<dbReference type="EMBL" id="JAVAIL010000003">
    <property type="protein sequence ID" value="MDP4540164.1"/>
    <property type="molecule type" value="Genomic_DNA"/>
</dbReference>
<evidence type="ECO:0000256" key="1">
    <source>
        <dbReference type="ARBA" id="ARBA00004141"/>
    </source>
</evidence>
<keyword evidence="4 6" id="KW-1133">Transmembrane helix</keyword>
<evidence type="ECO:0000256" key="3">
    <source>
        <dbReference type="ARBA" id="ARBA00022692"/>
    </source>
</evidence>
<feature type="transmembrane region" description="Helical" evidence="6">
    <location>
        <begin position="241"/>
        <end position="261"/>
    </location>
</feature>
<accession>A0ABT9HA14</accession>
<proteinExistence type="inferred from homology"/>
<comment type="similarity">
    <text evidence="2">Belongs to the drug/metabolite transporter (DMT) superfamily. 10 TMS drug/metabolite exporter (DME) (TC 2.A.7.3) family.</text>
</comment>
<reference evidence="8 9" key="1">
    <citation type="submission" date="2023-08" db="EMBL/GenBank/DDBJ databases">
        <title>genomic of DY56.</title>
        <authorList>
            <person name="Wang Y."/>
        </authorList>
    </citation>
    <scope>NUCLEOTIDE SEQUENCE [LARGE SCALE GENOMIC DNA]</scope>
    <source>
        <strain evidence="8 9">DY56-A-20</strain>
    </source>
</reference>
<evidence type="ECO:0000313" key="8">
    <source>
        <dbReference type="EMBL" id="MDP4540164.1"/>
    </source>
</evidence>
<feature type="transmembrane region" description="Helical" evidence="6">
    <location>
        <begin position="153"/>
        <end position="173"/>
    </location>
</feature>
<feature type="transmembrane region" description="Helical" evidence="6">
    <location>
        <begin position="185"/>
        <end position="207"/>
    </location>
</feature>
<dbReference type="Proteomes" id="UP001235664">
    <property type="component" value="Unassembled WGS sequence"/>
</dbReference>
<dbReference type="InterPro" id="IPR000620">
    <property type="entry name" value="EamA_dom"/>
</dbReference>
<feature type="transmembrane region" description="Helical" evidence="6">
    <location>
        <begin position="124"/>
        <end position="141"/>
    </location>
</feature>
<feature type="domain" description="EamA" evidence="7">
    <location>
        <begin position="10"/>
        <end position="139"/>
    </location>
</feature>
<dbReference type="PROSITE" id="PS51257">
    <property type="entry name" value="PROKAR_LIPOPROTEIN"/>
    <property type="match status" value="1"/>
</dbReference>
<dbReference type="PANTHER" id="PTHR22911">
    <property type="entry name" value="ACYL-MALONYL CONDENSING ENZYME-RELATED"/>
    <property type="match status" value="1"/>
</dbReference>
<organism evidence="8 9">
    <name type="scientific">Qipengyuania benthica</name>
    <dbReference type="NCBI Taxonomy" id="3067651"/>
    <lineage>
        <taxon>Bacteria</taxon>
        <taxon>Pseudomonadati</taxon>
        <taxon>Pseudomonadota</taxon>
        <taxon>Alphaproteobacteria</taxon>
        <taxon>Sphingomonadales</taxon>
        <taxon>Erythrobacteraceae</taxon>
        <taxon>Qipengyuania</taxon>
    </lineage>
</organism>
<feature type="transmembrane region" description="Helical" evidence="6">
    <location>
        <begin position="72"/>
        <end position="88"/>
    </location>
</feature>
<comment type="subcellular location">
    <subcellularLocation>
        <location evidence="1">Membrane</location>
        <topology evidence="1">Multi-pass membrane protein</topology>
    </subcellularLocation>
</comment>
<dbReference type="PANTHER" id="PTHR22911:SF6">
    <property type="entry name" value="SOLUTE CARRIER FAMILY 35 MEMBER G1"/>
    <property type="match status" value="1"/>
</dbReference>
<evidence type="ECO:0000259" key="7">
    <source>
        <dbReference type="Pfam" id="PF00892"/>
    </source>
</evidence>
<sequence>MVRSRILFPIGAALLGVACLSLMDAFMKSAALAAGTYSATLLRSAIGALIAAPLWLLLGGRWPAWRVLKLHLERGLVSAFMALSFFYALTKLAIAEAIAISFVAPLLALYFARVLLGETIRRQAVLASVLGFAGTLVIVGGKLGDGEFDRDAALGLAAILFSALLYAYNFIIIRRQSQVARPLEIAAFHSGVAALVMALAAPLLFVWPGEAVVLDTALAALLTVVGAMAIAWAYARAEAQVLVPMEYTGFLWAALFGWLFFREGVTLPTIAGAAIIVVGCWLAARTPRADRLIPATEQRAV</sequence>
<dbReference type="Pfam" id="PF00892">
    <property type="entry name" value="EamA"/>
    <property type="match status" value="2"/>
</dbReference>
<feature type="transmembrane region" description="Helical" evidence="6">
    <location>
        <begin position="267"/>
        <end position="284"/>
    </location>
</feature>
<feature type="transmembrane region" description="Helical" evidence="6">
    <location>
        <begin position="94"/>
        <end position="112"/>
    </location>
</feature>
<gene>
    <name evidence="8" type="ORF">Q9K01_11050</name>
</gene>